<comment type="subcellular location">
    <subcellularLocation>
        <location evidence="1">Nucleus</location>
    </subcellularLocation>
</comment>
<feature type="region of interest" description="Disordered" evidence="4">
    <location>
        <begin position="410"/>
        <end position="429"/>
    </location>
</feature>
<evidence type="ECO:0000313" key="6">
    <source>
        <dbReference type="EMBL" id="KAG9459904.1"/>
    </source>
</evidence>
<keyword evidence="7" id="KW-1185">Reference proteome</keyword>
<evidence type="ECO:0000313" key="7">
    <source>
        <dbReference type="Proteomes" id="UP000825729"/>
    </source>
</evidence>
<feature type="compositionally biased region" description="Basic residues" evidence="4">
    <location>
        <begin position="420"/>
        <end position="429"/>
    </location>
</feature>
<evidence type="ECO:0000259" key="5">
    <source>
        <dbReference type="Pfam" id="PF03810"/>
    </source>
</evidence>
<sequence>MEALAPEVARQLNCSLSSDEAVVTSATEELDRLSRLADFPLALLLIARGGNNQGEKIAAATYLKNFTKSHYESDSSFLKGHHPYRNQLAQALLEVEPIVLKVLVEAFRMVVAIDFVKANLWPELVPELRSAIQRSNIFSEGARQWKTISALTILQTILRPFQYFLNPKVAKEPVPQQLDLIAQEILVPLLAAFSVLVDKALTVQRKIDTEIQRTVHVICKCIYFAVRSHMPSALVPLLCPFCLDLIRLLDTLKLDAPSPQDSILLKAGKRSLLIFCASVTRHRKHLDRLMPNLVSCALRIVKQSPYVPSLDSLSERVISLAFDFISHTLETGPGWRLVSPHFLFLLEYAIFPALVMNPKDIIEWETDADEYIRKNLPSELEEFSGWKGDLFTTRKSAINLLGIISMSKGPPTVTSASSSSKRKKGEKNKLKNRSVFAGDALVMPFLSKFPIPSDAVMLSEASNNYYGVLMAYGSLQDFLRKKDFEYTATLVRTRVLPLYTSSSSLPYMVATANWIIGELAGCLPEEMRGDIYSALLQSLTMPDAGPYSCYPVRVSAGGAIAALLENDYQPSEWLPLLQVLVSRMDCEDENESAVLFQLLTTAVEAGSESLAVHIPPVVTNLAGIILKHIPPIPEPWPQVVEKGFGALATMAKIWEGFLPDEKEENDSSLDWRSGWAVIAKMFTDLLQKAWITSAVPMEEQAFVTLPPPSGIDDASVLLGSILRYTIRFDAALDSRISDILLVWTDLIADWHAWEEMEDLSIFDSILDVVNLQRKYELKSFFVRQVPPPPAPPVALRSIIEGMGAFVVGGLSTYQSATWRACSSAHMLLNVPRFSFETEGIKQSLAIAFSKAAFCRFKAIESKTVALWKPLVLVISTCYLYYPDIVERILEKEEKNGFTVWARALGYTYNNLSVSGFSCVSEVKLAVMALTKVIERMVASSFQQMDETLNGCFLSLIKAVIHMKEVQDKEEDDDDGAEDLDDDDDDDEADDEIEEDEDSEDEHEETEEEFLERYAKVASELEGMVTEEGDLEDQVQELELGALCDVDPLKVVFSLMESYHPALQTITLPRQLGNLKQNVFTRNSRATCHHLGISATQEWQPFKWAGIFTRL</sequence>
<dbReference type="GO" id="GO:0005635">
    <property type="term" value="C:nuclear envelope"/>
    <property type="evidence" value="ECO:0007669"/>
    <property type="project" value="TreeGrafter"/>
</dbReference>
<dbReference type="GO" id="GO:0031267">
    <property type="term" value="F:small GTPase binding"/>
    <property type="evidence" value="ECO:0007669"/>
    <property type="project" value="InterPro"/>
</dbReference>
<feature type="region of interest" description="Disordered" evidence="4">
    <location>
        <begin position="966"/>
        <end position="1007"/>
    </location>
</feature>
<dbReference type="GO" id="GO:0005049">
    <property type="term" value="F:nuclear export signal receptor activity"/>
    <property type="evidence" value="ECO:0007669"/>
    <property type="project" value="TreeGrafter"/>
</dbReference>
<dbReference type="GO" id="GO:0006611">
    <property type="term" value="P:protein export from nucleus"/>
    <property type="evidence" value="ECO:0007669"/>
    <property type="project" value="TreeGrafter"/>
</dbReference>
<dbReference type="EMBL" id="JAINDJ010000002">
    <property type="protein sequence ID" value="KAG9459904.1"/>
    <property type="molecule type" value="Genomic_DNA"/>
</dbReference>
<dbReference type="Gene3D" id="1.25.10.10">
    <property type="entry name" value="Leucine-rich Repeat Variant"/>
    <property type="match status" value="1"/>
</dbReference>
<dbReference type="PANTHER" id="PTHR10997:SF29">
    <property type="entry name" value="ARM REPEAT SUPERFAMILY PROTEIN"/>
    <property type="match status" value="1"/>
</dbReference>
<dbReference type="InterPro" id="IPR011989">
    <property type="entry name" value="ARM-like"/>
</dbReference>
<dbReference type="Pfam" id="PF03810">
    <property type="entry name" value="IBN_N"/>
    <property type="match status" value="1"/>
</dbReference>
<dbReference type="AlphaFoldDB" id="A0AAV7FGV9"/>
<keyword evidence="3" id="KW-0539">Nucleus</keyword>
<dbReference type="InterPro" id="IPR001494">
    <property type="entry name" value="Importin-beta_N"/>
</dbReference>
<feature type="compositionally biased region" description="Acidic residues" evidence="4">
    <location>
        <begin position="967"/>
        <end position="1007"/>
    </location>
</feature>
<keyword evidence="2" id="KW-0813">Transport</keyword>
<dbReference type="Proteomes" id="UP000825729">
    <property type="component" value="Unassembled WGS sequence"/>
</dbReference>
<gene>
    <name evidence="6" type="ORF">H6P81_004412</name>
</gene>
<reference evidence="6 7" key="1">
    <citation type="submission" date="2021-07" db="EMBL/GenBank/DDBJ databases">
        <title>The Aristolochia fimbriata genome: insights into angiosperm evolution, floral development and chemical biosynthesis.</title>
        <authorList>
            <person name="Jiao Y."/>
        </authorList>
    </citation>
    <scope>NUCLEOTIDE SEQUENCE [LARGE SCALE GENOMIC DNA]</scope>
    <source>
        <strain evidence="6">IBCAS-2021</strain>
        <tissue evidence="6">Leaf</tissue>
    </source>
</reference>
<evidence type="ECO:0000256" key="3">
    <source>
        <dbReference type="ARBA" id="ARBA00023242"/>
    </source>
</evidence>
<dbReference type="InterPro" id="IPR016024">
    <property type="entry name" value="ARM-type_fold"/>
</dbReference>
<dbReference type="PANTHER" id="PTHR10997">
    <property type="entry name" value="IMPORTIN-7, 8, 11"/>
    <property type="match status" value="1"/>
</dbReference>
<name>A0AAV7FGV9_ARIFI</name>
<protein>
    <recommendedName>
        <fullName evidence="5">Importin N-terminal domain-containing protein</fullName>
    </recommendedName>
</protein>
<proteinExistence type="predicted"/>
<comment type="caution">
    <text evidence="6">The sequence shown here is derived from an EMBL/GenBank/DDBJ whole genome shotgun (WGS) entry which is preliminary data.</text>
</comment>
<feature type="domain" description="Importin N-terminal" evidence="5">
    <location>
        <begin position="26"/>
        <end position="72"/>
    </location>
</feature>
<organism evidence="6 7">
    <name type="scientific">Aristolochia fimbriata</name>
    <name type="common">White veined hardy Dutchman's pipe vine</name>
    <dbReference type="NCBI Taxonomy" id="158543"/>
    <lineage>
        <taxon>Eukaryota</taxon>
        <taxon>Viridiplantae</taxon>
        <taxon>Streptophyta</taxon>
        <taxon>Embryophyta</taxon>
        <taxon>Tracheophyta</taxon>
        <taxon>Spermatophyta</taxon>
        <taxon>Magnoliopsida</taxon>
        <taxon>Magnoliidae</taxon>
        <taxon>Piperales</taxon>
        <taxon>Aristolochiaceae</taxon>
        <taxon>Aristolochia</taxon>
    </lineage>
</organism>
<dbReference type="GO" id="GO:0005829">
    <property type="term" value="C:cytosol"/>
    <property type="evidence" value="ECO:0007669"/>
    <property type="project" value="TreeGrafter"/>
</dbReference>
<accession>A0AAV7FGV9</accession>
<dbReference type="GO" id="GO:0006606">
    <property type="term" value="P:protein import into nucleus"/>
    <property type="evidence" value="ECO:0007669"/>
    <property type="project" value="TreeGrafter"/>
</dbReference>
<evidence type="ECO:0000256" key="4">
    <source>
        <dbReference type="SAM" id="MobiDB-lite"/>
    </source>
</evidence>
<dbReference type="SUPFAM" id="SSF48371">
    <property type="entry name" value="ARM repeat"/>
    <property type="match status" value="1"/>
</dbReference>
<evidence type="ECO:0000256" key="1">
    <source>
        <dbReference type="ARBA" id="ARBA00004123"/>
    </source>
</evidence>
<evidence type="ECO:0000256" key="2">
    <source>
        <dbReference type="ARBA" id="ARBA00022448"/>
    </source>
</evidence>